<evidence type="ECO:0000313" key="5">
    <source>
        <dbReference type="Proteomes" id="UP000050515"/>
    </source>
</evidence>
<evidence type="ECO:0000259" key="3">
    <source>
        <dbReference type="Pfam" id="PF17855"/>
    </source>
</evidence>
<name>A0A0N8PQK3_9ARCH</name>
<dbReference type="Gene3D" id="3.40.50.300">
    <property type="entry name" value="P-loop containing nucleotide triphosphate hydrolases"/>
    <property type="match status" value="1"/>
</dbReference>
<dbReference type="PATRIC" id="fig|507754.4.peg.1484"/>
<dbReference type="PANTHER" id="PTHR11630:SF66">
    <property type="entry name" value="DNA REPLICATION LICENSING FACTOR MCM4"/>
    <property type="match status" value="1"/>
</dbReference>
<evidence type="ECO:0000256" key="2">
    <source>
        <dbReference type="ARBA" id="ARBA00022705"/>
    </source>
</evidence>
<keyword evidence="2" id="KW-0235">DNA replication</keyword>
<dbReference type="GO" id="GO:0042555">
    <property type="term" value="C:MCM complex"/>
    <property type="evidence" value="ECO:0007669"/>
    <property type="project" value="TreeGrafter"/>
</dbReference>
<dbReference type="GO" id="GO:0003697">
    <property type="term" value="F:single-stranded DNA binding"/>
    <property type="evidence" value="ECO:0007669"/>
    <property type="project" value="TreeGrafter"/>
</dbReference>
<gene>
    <name evidence="4" type="ORF">SE19_01370</name>
</gene>
<dbReference type="InterPro" id="IPR041562">
    <property type="entry name" value="MCM_lid"/>
</dbReference>
<evidence type="ECO:0000256" key="1">
    <source>
        <dbReference type="ARBA" id="ARBA00008010"/>
    </source>
</evidence>
<proteinExistence type="inferred from homology"/>
<dbReference type="GO" id="GO:0006260">
    <property type="term" value="P:DNA replication"/>
    <property type="evidence" value="ECO:0007669"/>
    <property type="project" value="UniProtKB-KW"/>
</dbReference>
<dbReference type="InterPro" id="IPR027417">
    <property type="entry name" value="P-loop_NTPase"/>
</dbReference>
<dbReference type="AlphaFoldDB" id="A0A0N8PQK3"/>
<dbReference type="GO" id="GO:0017116">
    <property type="term" value="F:single-stranded DNA helicase activity"/>
    <property type="evidence" value="ECO:0007669"/>
    <property type="project" value="TreeGrafter"/>
</dbReference>
<dbReference type="InterPro" id="IPR031327">
    <property type="entry name" value="MCM"/>
</dbReference>
<comment type="caution">
    <text evidence="4">The sequence shown here is derived from an EMBL/GenBank/DDBJ whole genome shotgun (WGS) entry which is preliminary data.</text>
</comment>
<protein>
    <recommendedName>
        <fullName evidence="3">MCM AAA-lid domain-containing protein</fullName>
    </recommendedName>
</protein>
<sequence>MYGTGHVDALKILRSSEEKDDEIVKKYFAYCSKLNPTISKVEEEIADFFQDVRSKSGDMSIAPRHLMAMKRLTQASAKLHLREEATLEDVMEMEKVMTEYLRPFGFSINNILVPSSLKDKLWRLIDMFKEKKIGDELFIMED</sequence>
<dbReference type="PANTHER" id="PTHR11630">
    <property type="entry name" value="DNA REPLICATION LICENSING FACTOR MCM FAMILY MEMBER"/>
    <property type="match status" value="1"/>
</dbReference>
<dbReference type="Pfam" id="PF17855">
    <property type="entry name" value="MCM_lid"/>
    <property type="match status" value="1"/>
</dbReference>
<reference evidence="4 5" key="1">
    <citation type="submission" date="2015-09" db="EMBL/GenBank/DDBJ databases">
        <title>Draft genome sequence of Acidiplasma aeolicum DSM 18409.</title>
        <authorList>
            <person name="Hemp J."/>
        </authorList>
    </citation>
    <scope>NUCLEOTIDE SEQUENCE [LARGE SCALE GENOMIC DNA]</scope>
    <source>
        <strain evidence="4 5">V</strain>
    </source>
</reference>
<accession>A0A0N8PQK3</accession>
<evidence type="ECO:0000313" key="4">
    <source>
        <dbReference type="EMBL" id="KPV47365.1"/>
    </source>
</evidence>
<dbReference type="GO" id="GO:0005524">
    <property type="term" value="F:ATP binding"/>
    <property type="evidence" value="ECO:0007669"/>
    <property type="project" value="InterPro"/>
</dbReference>
<comment type="similarity">
    <text evidence="1">Belongs to the MCM family.</text>
</comment>
<feature type="domain" description="MCM AAA-lid" evidence="3">
    <location>
        <begin position="22"/>
        <end position="100"/>
    </location>
</feature>
<dbReference type="Proteomes" id="UP000050515">
    <property type="component" value="Unassembled WGS sequence"/>
</dbReference>
<dbReference type="EMBL" id="LJCQ01000084">
    <property type="protein sequence ID" value="KPV47365.1"/>
    <property type="molecule type" value="Genomic_DNA"/>
</dbReference>
<organism evidence="4 5">
    <name type="scientific">Acidiplasma aeolicum</name>
    <dbReference type="NCBI Taxonomy" id="507754"/>
    <lineage>
        <taxon>Archaea</taxon>
        <taxon>Methanobacteriati</taxon>
        <taxon>Thermoplasmatota</taxon>
        <taxon>Thermoplasmata</taxon>
        <taxon>Thermoplasmatales</taxon>
        <taxon>Ferroplasmaceae</taxon>
        <taxon>Acidiplasma</taxon>
    </lineage>
</organism>